<evidence type="ECO:0000256" key="5">
    <source>
        <dbReference type="SAM" id="MobiDB-lite"/>
    </source>
</evidence>
<evidence type="ECO:0000256" key="6">
    <source>
        <dbReference type="SAM" id="SignalP"/>
    </source>
</evidence>
<dbReference type="RefSeq" id="WP_113866917.1">
    <property type="nucleotide sequence ID" value="NZ_BAABQN010000002.1"/>
</dbReference>
<keyword evidence="6" id="KW-0732">Signal</keyword>
<evidence type="ECO:0000313" key="8">
    <source>
        <dbReference type="EMBL" id="RBP00280.1"/>
    </source>
</evidence>
<organism evidence="8 9">
    <name type="scientific">Paraliobacillus ryukyuensis</name>
    <dbReference type="NCBI Taxonomy" id="200904"/>
    <lineage>
        <taxon>Bacteria</taxon>
        <taxon>Bacillati</taxon>
        <taxon>Bacillota</taxon>
        <taxon>Bacilli</taxon>
        <taxon>Bacillales</taxon>
        <taxon>Bacillaceae</taxon>
        <taxon>Paraliobacillus</taxon>
    </lineage>
</organism>
<feature type="chain" id="PRO_5038633478" evidence="6">
    <location>
        <begin position="22"/>
        <end position="314"/>
    </location>
</feature>
<keyword evidence="2" id="KW-0813">Transport</keyword>
<evidence type="ECO:0000256" key="4">
    <source>
        <dbReference type="ARBA" id="ARBA00023136"/>
    </source>
</evidence>
<dbReference type="EMBL" id="QNRI01000002">
    <property type="protein sequence ID" value="RBP00280.1"/>
    <property type="molecule type" value="Genomic_DNA"/>
</dbReference>
<keyword evidence="3" id="KW-1003">Cell membrane</keyword>
<evidence type="ECO:0000259" key="7">
    <source>
        <dbReference type="Pfam" id="PF04069"/>
    </source>
</evidence>
<accession>A0A366EEX8</accession>
<sequence>MLTLNWKKFGIVTGLSLSLFAAGCSQNDTEDTTNGSESGSSDGEAAETTNVGEAVDYAITGIEPGAGITEKTDLALEEYENLSGWEQETSSTAAMLTALGDAIENEEPIVVTGWSPHFMFAQYDLKYLEDPKGVYGETEYIGTIARQGLEEDMPEAYTILDNFHWDPADMEKVMLDAQESDLETAAQDWVDNNGDVVSEWTDGVDSVDGDSIELVLTPWDTERASANVAKVVLEQQGYDVTLTPVDPSVMFEAIATGDGDASLAPWLPVTHSSFYEKYEGQFVDLGENLSGAKIGLVVPTYMDVDSIEDLEAAE</sequence>
<dbReference type="PANTHER" id="PTHR47737">
    <property type="entry name" value="GLYCINE BETAINE/PROLINE BETAINE TRANSPORT SYSTEM PERMEASE PROTEIN PROW"/>
    <property type="match status" value="1"/>
</dbReference>
<dbReference type="AlphaFoldDB" id="A0A366EEX8"/>
<comment type="caution">
    <text evidence="8">The sequence shown here is derived from an EMBL/GenBank/DDBJ whole genome shotgun (WGS) entry which is preliminary data.</text>
</comment>
<dbReference type="Proteomes" id="UP000252254">
    <property type="component" value="Unassembled WGS sequence"/>
</dbReference>
<dbReference type="GO" id="GO:0005275">
    <property type="term" value="F:amine transmembrane transporter activity"/>
    <property type="evidence" value="ECO:0007669"/>
    <property type="project" value="TreeGrafter"/>
</dbReference>
<gene>
    <name evidence="8" type="ORF">DES48_10240</name>
</gene>
<dbReference type="GO" id="GO:0043190">
    <property type="term" value="C:ATP-binding cassette (ABC) transporter complex"/>
    <property type="evidence" value="ECO:0007669"/>
    <property type="project" value="InterPro"/>
</dbReference>
<dbReference type="GO" id="GO:0031460">
    <property type="term" value="P:glycine betaine transport"/>
    <property type="evidence" value="ECO:0007669"/>
    <property type="project" value="TreeGrafter"/>
</dbReference>
<reference evidence="8 9" key="1">
    <citation type="submission" date="2018-06" db="EMBL/GenBank/DDBJ databases">
        <title>Genomic Encyclopedia of Type Strains, Phase IV (KMG-IV): sequencing the most valuable type-strain genomes for metagenomic binning, comparative biology and taxonomic classification.</title>
        <authorList>
            <person name="Goeker M."/>
        </authorList>
    </citation>
    <scope>NUCLEOTIDE SEQUENCE [LARGE SCALE GENOMIC DNA]</scope>
    <source>
        <strain evidence="8 9">DSM 15140</strain>
    </source>
</reference>
<keyword evidence="9" id="KW-1185">Reference proteome</keyword>
<dbReference type="PANTHER" id="PTHR47737:SF1">
    <property type="entry name" value="GLYCINE BETAINE_PROLINE BETAINE TRANSPORT SYSTEM PERMEASE PROTEIN PROW"/>
    <property type="match status" value="1"/>
</dbReference>
<dbReference type="Pfam" id="PF04069">
    <property type="entry name" value="OpuAC"/>
    <property type="match status" value="2"/>
</dbReference>
<dbReference type="GO" id="GO:0015226">
    <property type="term" value="F:carnitine transmembrane transporter activity"/>
    <property type="evidence" value="ECO:0007669"/>
    <property type="project" value="TreeGrafter"/>
</dbReference>
<feature type="domain" description="ABC-type glycine betaine transport system substrate-binding" evidence="7">
    <location>
        <begin position="50"/>
        <end position="191"/>
    </location>
</feature>
<keyword evidence="4" id="KW-0472">Membrane</keyword>
<feature type="region of interest" description="Disordered" evidence="5">
    <location>
        <begin position="27"/>
        <end position="50"/>
    </location>
</feature>
<protein>
    <submittedName>
        <fullName evidence="8">Glycine betaine/proline transport system substrate-binding protein</fullName>
    </submittedName>
</protein>
<dbReference type="InterPro" id="IPR007210">
    <property type="entry name" value="ABC_Gly_betaine_transp_sub-bd"/>
</dbReference>
<evidence type="ECO:0000256" key="3">
    <source>
        <dbReference type="ARBA" id="ARBA00022475"/>
    </source>
</evidence>
<dbReference type="STRING" id="200904.GCA_900168775_00315"/>
<evidence type="ECO:0000256" key="2">
    <source>
        <dbReference type="ARBA" id="ARBA00022448"/>
    </source>
</evidence>
<evidence type="ECO:0000313" key="9">
    <source>
        <dbReference type="Proteomes" id="UP000252254"/>
    </source>
</evidence>
<dbReference type="OrthoDB" id="9787902at2"/>
<comment type="subcellular location">
    <subcellularLocation>
        <location evidence="1">Cell membrane</location>
    </subcellularLocation>
</comment>
<dbReference type="Gene3D" id="3.10.105.10">
    <property type="entry name" value="Dipeptide-binding Protein, Domain 3"/>
    <property type="match status" value="1"/>
</dbReference>
<dbReference type="SUPFAM" id="SSF53850">
    <property type="entry name" value="Periplasmic binding protein-like II"/>
    <property type="match status" value="2"/>
</dbReference>
<feature type="domain" description="ABC-type glycine betaine transport system substrate-binding" evidence="7">
    <location>
        <begin position="211"/>
        <end position="312"/>
    </location>
</feature>
<evidence type="ECO:0000256" key="1">
    <source>
        <dbReference type="ARBA" id="ARBA00004236"/>
    </source>
</evidence>
<dbReference type="PROSITE" id="PS51257">
    <property type="entry name" value="PROKAR_LIPOPROTEIN"/>
    <property type="match status" value="1"/>
</dbReference>
<proteinExistence type="predicted"/>
<feature type="compositionally biased region" description="Low complexity" evidence="5">
    <location>
        <begin position="32"/>
        <end position="48"/>
    </location>
</feature>
<dbReference type="Gene3D" id="3.40.190.100">
    <property type="entry name" value="Glycine betaine-binding periplasmic protein, domain 2"/>
    <property type="match status" value="1"/>
</dbReference>
<feature type="signal peptide" evidence="6">
    <location>
        <begin position="1"/>
        <end position="21"/>
    </location>
</feature>
<dbReference type="GO" id="GO:0015871">
    <property type="term" value="P:choline transport"/>
    <property type="evidence" value="ECO:0007669"/>
    <property type="project" value="TreeGrafter"/>
</dbReference>
<name>A0A366EEX8_9BACI</name>